<keyword evidence="3" id="KW-1185">Reference proteome</keyword>
<dbReference type="Proteomes" id="UP000215914">
    <property type="component" value="Chromosome 6"/>
</dbReference>
<gene>
    <name evidence="2" type="ORF">HannXRQ_Chr06g0182491</name>
    <name evidence="1" type="ORF">HanXRQr2_Chr06g0265781</name>
</gene>
<reference evidence="1 3" key="1">
    <citation type="journal article" date="2017" name="Nature">
        <title>The sunflower genome provides insights into oil metabolism, flowering and Asterid evolution.</title>
        <authorList>
            <person name="Badouin H."/>
            <person name="Gouzy J."/>
            <person name="Grassa C.J."/>
            <person name="Murat F."/>
            <person name="Staton S.E."/>
            <person name="Cottret L."/>
            <person name="Lelandais-Briere C."/>
            <person name="Owens G.L."/>
            <person name="Carrere S."/>
            <person name="Mayjonade B."/>
            <person name="Legrand L."/>
            <person name="Gill N."/>
            <person name="Kane N.C."/>
            <person name="Bowers J.E."/>
            <person name="Hubner S."/>
            <person name="Bellec A."/>
            <person name="Berard A."/>
            <person name="Berges H."/>
            <person name="Blanchet N."/>
            <person name="Boniface M.C."/>
            <person name="Brunel D."/>
            <person name="Catrice O."/>
            <person name="Chaidir N."/>
            <person name="Claudel C."/>
            <person name="Donnadieu C."/>
            <person name="Faraut T."/>
            <person name="Fievet G."/>
            <person name="Helmstetter N."/>
            <person name="King M."/>
            <person name="Knapp S.J."/>
            <person name="Lai Z."/>
            <person name="Le Paslier M.C."/>
            <person name="Lippi Y."/>
            <person name="Lorenzon L."/>
            <person name="Mandel J.R."/>
            <person name="Marage G."/>
            <person name="Marchand G."/>
            <person name="Marquand E."/>
            <person name="Bret-Mestries E."/>
            <person name="Morien E."/>
            <person name="Nambeesan S."/>
            <person name="Nguyen T."/>
            <person name="Pegot-Espagnet P."/>
            <person name="Pouilly N."/>
            <person name="Raftis F."/>
            <person name="Sallet E."/>
            <person name="Schiex T."/>
            <person name="Thomas J."/>
            <person name="Vandecasteele C."/>
            <person name="Vares D."/>
            <person name="Vear F."/>
            <person name="Vautrin S."/>
            <person name="Crespi M."/>
            <person name="Mangin B."/>
            <person name="Burke J.M."/>
            <person name="Salse J."/>
            <person name="Munos S."/>
            <person name="Vincourt P."/>
            <person name="Rieseberg L.H."/>
            <person name="Langlade N.B."/>
        </authorList>
    </citation>
    <scope>NUCLEOTIDE SEQUENCE [LARGE SCALE GENOMIC DNA]</scope>
    <source>
        <strain evidence="3">cv. SF193</strain>
        <tissue evidence="1">Leaves</tissue>
    </source>
</reference>
<evidence type="ECO:0000313" key="2">
    <source>
        <dbReference type="EMBL" id="OTG23435.1"/>
    </source>
</evidence>
<evidence type="ECO:0000313" key="3">
    <source>
        <dbReference type="Proteomes" id="UP000215914"/>
    </source>
</evidence>
<accession>A0A251UJD1</accession>
<sequence>MNFLACTKFPGKLQRFCIGPSYIFSGSGVKCNLTELKILTMKLIIQLLSLKFEPYHMTITIVSSKVR</sequence>
<dbReference type="EMBL" id="CM007895">
    <property type="protein sequence ID" value="OTG23435.1"/>
    <property type="molecule type" value="Genomic_DNA"/>
</dbReference>
<protein>
    <submittedName>
        <fullName evidence="2">Uncharacterized protein</fullName>
    </submittedName>
</protein>
<reference evidence="1" key="3">
    <citation type="submission" date="2020-06" db="EMBL/GenBank/DDBJ databases">
        <title>Helianthus annuus Genome sequencing and assembly Release 2.</title>
        <authorList>
            <person name="Gouzy J."/>
            <person name="Langlade N."/>
            <person name="Munos S."/>
        </authorList>
    </citation>
    <scope>NUCLEOTIDE SEQUENCE</scope>
    <source>
        <tissue evidence="1">Leaves</tissue>
    </source>
</reference>
<reference evidence="2" key="2">
    <citation type="submission" date="2017-02" db="EMBL/GenBank/DDBJ databases">
        <title>Sunflower complete genome.</title>
        <authorList>
            <person name="Langlade N."/>
            <person name="Munos S."/>
        </authorList>
    </citation>
    <scope>NUCLEOTIDE SEQUENCE [LARGE SCALE GENOMIC DNA]</scope>
    <source>
        <tissue evidence="2">Leaves</tissue>
    </source>
</reference>
<evidence type="ECO:0000313" key="1">
    <source>
        <dbReference type="EMBL" id="KAF5802966.1"/>
    </source>
</evidence>
<dbReference type="EMBL" id="MNCJ02000321">
    <property type="protein sequence ID" value="KAF5802966.1"/>
    <property type="molecule type" value="Genomic_DNA"/>
</dbReference>
<proteinExistence type="predicted"/>
<dbReference type="AlphaFoldDB" id="A0A251UJD1"/>
<name>A0A251UJD1_HELAN</name>
<organism evidence="2 3">
    <name type="scientific">Helianthus annuus</name>
    <name type="common">Common sunflower</name>
    <dbReference type="NCBI Taxonomy" id="4232"/>
    <lineage>
        <taxon>Eukaryota</taxon>
        <taxon>Viridiplantae</taxon>
        <taxon>Streptophyta</taxon>
        <taxon>Embryophyta</taxon>
        <taxon>Tracheophyta</taxon>
        <taxon>Spermatophyta</taxon>
        <taxon>Magnoliopsida</taxon>
        <taxon>eudicotyledons</taxon>
        <taxon>Gunneridae</taxon>
        <taxon>Pentapetalae</taxon>
        <taxon>asterids</taxon>
        <taxon>campanulids</taxon>
        <taxon>Asterales</taxon>
        <taxon>Asteraceae</taxon>
        <taxon>Asteroideae</taxon>
        <taxon>Heliantheae alliance</taxon>
        <taxon>Heliantheae</taxon>
        <taxon>Helianthus</taxon>
    </lineage>
</organism>
<dbReference type="InParanoid" id="A0A251UJD1"/>
<dbReference type="Gramene" id="mRNA:HanXRQr2_Chr06g0265781">
    <property type="protein sequence ID" value="mRNA:HanXRQr2_Chr06g0265781"/>
    <property type="gene ID" value="HanXRQr2_Chr06g0265781"/>
</dbReference>